<feature type="transmembrane region" description="Helical" evidence="7">
    <location>
        <begin position="64"/>
        <end position="82"/>
    </location>
</feature>
<comment type="similarity">
    <text evidence="2">Belongs to the UPF0410 family.</text>
</comment>
<evidence type="ECO:0000256" key="6">
    <source>
        <dbReference type="ARBA" id="ARBA00023136"/>
    </source>
</evidence>
<dbReference type="GO" id="GO:0005886">
    <property type="term" value="C:plasma membrane"/>
    <property type="evidence" value="ECO:0007669"/>
    <property type="project" value="UniProtKB-SubCell"/>
</dbReference>
<reference evidence="9" key="1">
    <citation type="submission" date="2016-10" db="EMBL/GenBank/DDBJ databases">
        <authorList>
            <person name="Varghese N."/>
            <person name="Submissions S."/>
        </authorList>
    </citation>
    <scope>NUCLEOTIDE SEQUENCE [LARGE SCALE GENOMIC DNA]</scope>
    <source>
        <strain evidence="9">DSM 25811 / CCM 8410 / LMG 26954 / E90</strain>
    </source>
</reference>
<dbReference type="PANTHER" id="PTHR33884">
    <property type="entry name" value="UPF0410 PROTEIN YMGE"/>
    <property type="match status" value="1"/>
</dbReference>
<gene>
    <name evidence="8" type="ORF">SAMN04487894_102533</name>
</gene>
<organism evidence="8 9">
    <name type="scientific">Niabella drilacis (strain DSM 25811 / CCM 8410 / CCUG 62505 / LMG 26954 / E90)</name>
    <dbReference type="NCBI Taxonomy" id="1285928"/>
    <lineage>
        <taxon>Bacteria</taxon>
        <taxon>Pseudomonadati</taxon>
        <taxon>Bacteroidota</taxon>
        <taxon>Chitinophagia</taxon>
        <taxon>Chitinophagales</taxon>
        <taxon>Chitinophagaceae</taxon>
        <taxon>Niabella</taxon>
    </lineage>
</organism>
<evidence type="ECO:0000256" key="5">
    <source>
        <dbReference type="ARBA" id="ARBA00022989"/>
    </source>
</evidence>
<evidence type="ECO:0000256" key="2">
    <source>
        <dbReference type="ARBA" id="ARBA00011006"/>
    </source>
</evidence>
<evidence type="ECO:0000313" key="8">
    <source>
        <dbReference type="EMBL" id="SDC49548.1"/>
    </source>
</evidence>
<dbReference type="OrthoDB" id="9811343at2"/>
<dbReference type="PANTHER" id="PTHR33884:SF3">
    <property type="entry name" value="UPF0410 PROTEIN YMGE"/>
    <property type="match status" value="1"/>
</dbReference>
<dbReference type="Pfam" id="PF04226">
    <property type="entry name" value="Transgly_assoc"/>
    <property type="match status" value="1"/>
</dbReference>
<evidence type="ECO:0000313" key="9">
    <source>
        <dbReference type="Proteomes" id="UP000198757"/>
    </source>
</evidence>
<dbReference type="RefSeq" id="WP_090389124.1">
    <property type="nucleotide sequence ID" value="NZ_FMZO01000002.1"/>
</dbReference>
<keyword evidence="3" id="KW-1003">Cell membrane</keyword>
<dbReference type="InterPro" id="IPR007341">
    <property type="entry name" value="Transgly_assoc"/>
</dbReference>
<keyword evidence="9" id="KW-1185">Reference proteome</keyword>
<evidence type="ECO:0000256" key="4">
    <source>
        <dbReference type="ARBA" id="ARBA00022692"/>
    </source>
</evidence>
<name>A0A1G6M1Y1_NIADE</name>
<sequence>MGSILSWIIFGLIAGAIAKALHPGKDPGGWIVTIIIGIAGAFVGGWIGTQVLGMSVNGNWSFKGFAFAILGAVLLLWLYGMITRKKGT</sequence>
<comment type="subcellular location">
    <subcellularLocation>
        <location evidence="1">Cell membrane</location>
        <topology evidence="1">Multi-pass membrane protein</topology>
    </subcellularLocation>
</comment>
<dbReference type="Proteomes" id="UP000198757">
    <property type="component" value="Unassembled WGS sequence"/>
</dbReference>
<keyword evidence="4 7" id="KW-0812">Transmembrane</keyword>
<evidence type="ECO:0000256" key="3">
    <source>
        <dbReference type="ARBA" id="ARBA00022475"/>
    </source>
</evidence>
<keyword evidence="6 7" id="KW-0472">Membrane</keyword>
<dbReference type="STRING" id="1285928.SAMN04487894_102533"/>
<protein>
    <submittedName>
        <fullName evidence="8">Uncharacterized membrane protein YeaQ/YmgE, transglycosylase-associated protein family</fullName>
    </submittedName>
</protein>
<evidence type="ECO:0000256" key="7">
    <source>
        <dbReference type="SAM" id="Phobius"/>
    </source>
</evidence>
<accession>A0A1G6M1Y1</accession>
<feature type="transmembrane region" description="Helical" evidence="7">
    <location>
        <begin position="30"/>
        <end position="52"/>
    </location>
</feature>
<dbReference type="EMBL" id="FMZO01000002">
    <property type="protein sequence ID" value="SDC49548.1"/>
    <property type="molecule type" value="Genomic_DNA"/>
</dbReference>
<evidence type="ECO:0000256" key="1">
    <source>
        <dbReference type="ARBA" id="ARBA00004651"/>
    </source>
</evidence>
<dbReference type="AlphaFoldDB" id="A0A1G6M1Y1"/>
<proteinExistence type="inferred from homology"/>
<keyword evidence="5 7" id="KW-1133">Transmembrane helix</keyword>